<reference evidence="4" key="1">
    <citation type="submission" date="2020-05" db="EMBL/GenBank/DDBJ databases">
        <authorList>
            <person name="Chiriac C."/>
            <person name="Salcher M."/>
            <person name="Ghai R."/>
            <person name="Kavagutti S V."/>
        </authorList>
    </citation>
    <scope>NUCLEOTIDE SEQUENCE</scope>
</reference>
<organism evidence="4">
    <name type="scientific">freshwater metagenome</name>
    <dbReference type="NCBI Taxonomy" id="449393"/>
    <lineage>
        <taxon>unclassified sequences</taxon>
        <taxon>metagenomes</taxon>
        <taxon>ecological metagenomes</taxon>
    </lineage>
</organism>
<proteinExistence type="predicted"/>
<dbReference type="EMBL" id="CAFBNH010000003">
    <property type="protein sequence ID" value="CAB4940381.1"/>
    <property type="molecule type" value="Genomic_DNA"/>
</dbReference>
<dbReference type="Gene3D" id="3.40.630.30">
    <property type="match status" value="1"/>
</dbReference>
<dbReference type="GO" id="GO:0016747">
    <property type="term" value="F:acyltransferase activity, transferring groups other than amino-acyl groups"/>
    <property type="evidence" value="ECO:0007669"/>
    <property type="project" value="InterPro"/>
</dbReference>
<evidence type="ECO:0000313" key="8">
    <source>
        <dbReference type="EMBL" id="CAB4833458.1"/>
    </source>
</evidence>
<dbReference type="SUPFAM" id="SSF55729">
    <property type="entry name" value="Acyl-CoA N-acyltransferases (Nat)"/>
    <property type="match status" value="1"/>
</dbReference>
<keyword evidence="1" id="KW-0808">Transferase</keyword>
<evidence type="ECO:0000313" key="7">
    <source>
        <dbReference type="EMBL" id="CAB4771439.1"/>
    </source>
</evidence>
<dbReference type="InterPro" id="IPR016181">
    <property type="entry name" value="Acyl_CoA_acyltransferase"/>
</dbReference>
<keyword evidence="2" id="KW-0012">Acyltransferase</keyword>
<dbReference type="PANTHER" id="PTHR43877">
    <property type="entry name" value="AMINOALKYLPHOSPHONATE N-ACETYLTRANSFERASE-RELATED-RELATED"/>
    <property type="match status" value="1"/>
</dbReference>
<dbReference type="EMBL" id="CAEZZW010000001">
    <property type="protein sequence ID" value="CAB4771439.1"/>
    <property type="molecule type" value="Genomic_DNA"/>
</dbReference>
<dbReference type="InterPro" id="IPR050832">
    <property type="entry name" value="Bact_Acetyltransf"/>
</dbReference>
<dbReference type="EMBL" id="CAEZXO010000001">
    <property type="protein sequence ID" value="CAB4682775.1"/>
    <property type="molecule type" value="Genomic_DNA"/>
</dbReference>
<name>A0A6J5ZA98_9ZZZZ</name>
<evidence type="ECO:0000256" key="1">
    <source>
        <dbReference type="ARBA" id="ARBA00022679"/>
    </source>
</evidence>
<gene>
    <name evidence="5" type="ORF">UFOPK2510_00061</name>
    <name evidence="6" type="ORF">UFOPK2718_01255</name>
    <name evidence="7" type="ORF">UFOPK2936_00215</name>
    <name evidence="8" type="ORF">UFOPK3174_01480</name>
    <name evidence="9" type="ORF">UFOPK3328_00446</name>
    <name evidence="10" type="ORF">UFOPK3779_00481</name>
    <name evidence="11" type="ORF">UFOPK3913_00452</name>
    <name evidence="4" type="ORF">UFOPK4107_00880</name>
</gene>
<dbReference type="InterPro" id="IPR000182">
    <property type="entry name" value="GNAT_dom"/>
</dbReference>
<evidence type="ECO:0000313" key="10">
    <source>
        <dbReference type="EMBL" id="CAB4940381.1"/>
    </source>
</evidence>
<accession>A0A6J5ZA98</accession>
<dbReference type="EMBL" id="CAESAE010000005">
    <property type="protein sequence ID" value="CAB4339585.1"/>
    <property type="molecule type" value="Genomic_DNA"/>
</dbReference>
<dbReference type="PROSITE" id="PS51186">
    <property type="entry name" value="GNAT"/>
    <property type="match status" value="1"/>
</dbReference>
<dbReference type="AlphaFoldDB" id="A0A6J5ZA98"/>
<evidence type="ECO:0000313" key="5">
    <source>
        <dbReference type="EMBL" id="CAB4682775.1"/>
    </source>
</evidence>
<evidence type="ECO:0000256" key="2">
    <source>
        <dbReference type="ARBA" id="ARBA00023315"/>
    </source>
</evidence>
<dbReference type="EMBL" id="CAFABH010000043">
    <property type="protein sequence ID" value="CAB4833458.1"/>
    <property type="molecule type" value="Genomic_DNA"/>
</dbReference>
<evidence type="ECO:0000259" key="3">
    <source>
        <dbReference type="PROSITE" id="PS51186"/>
    </source>
</evidence>
<evidence type="ECO:0000313" key="4">
    <source>
        <dbReference type="EMBL" id="CAB4339585.1"/>
    </source>
</evidence>
<evidence type="ECO:0000313" key="6">
    <source>
        <dbReference type="EMBL" id="CAB4731177.1"/>
    </source>
</evidence>
<dbReference type="PANTHER" id="PTHR43877:SF2">
    <property type="entry name" value="AMINOALKYLPHOSPHONATE N-ACETYLTRANSFERASE-RELATED"/>
    <property type="match status" value="1"/>
</dbReference>
<evidence type="ECO:0000313" key="9">
    <source>
        <dbReference type="EMBL" id="CAB4860485.1"/>
    </source>
</evidence>
<evidence type="ECO:0000313" key="11">
    <source>
        <dbReference type="EMBL" id="CAB4971426.1"/>
    </source>
</evidence>
<dbReference type="CDD" id="cd04301">
    <property type="entry name" value="NAT_SF"/>
    <property type="match status" value="1"/>
</dbReference>
<protein>
    <submittedName>
        <fullName evidence="4">Unannotated protein</fullName>
    </submittedName>
</protein>
<dbReference type="EMBL" id="CAFBLD010000003">
    <property type="protein sequence ID" value="CAB4860485.1"/>
    <property type="molecule type" value="Genomic_DNA"/>
</dbReference>
<sequence>MIHEFFDQMGVETVGFFNYDNINRNFAVKFVDEKNKSIIRWLAEEDGVMIGYVFLWDIDTTLPWLGVAVRDDRKGQGVGKKLVAFANNWAEVNGKGGVLLITAKHNERGQGLYESTGYVKYGVHPSGELLYIKRFISFVDPETEGRLPHIPGF</sequence>
<feature type="domain" description="N-acetyltransferase" evidence="3">
    <location>
        <begin position="1"/>
        <end position="137"/>
    </location>
</feature>
<dbReference type="EMBL" id="CAEZYM010000013">
    <property type="protein sequence ID" value="CAB4731177.1"/>
    <property type="molecule type" value="Genomic_DNA"/>
</dbReference>
<dbReference type="Pfam" id="PF13508">
    <property type="entry name" value="Acetyltransf_7"/>
    <property type="match status" value="1"/>
</dbReference>
<dbReference type="EMBL" id="CAFBOC010000003">
    <property type="protein sequence ID" value="CAB4971426.1"/>
    <property type="molecule type" value="Genomic_DNA"/>
</dbReference>